<feature type="disulfide bond" evidence="4">
    <location>
        <begin position="128"/>
        <end position="143"/>
    </location>
</feature>
<evidence type="ECO:0000313" key="6">
    <source>
        <dbReference type="EMBL" id="KAG5618576.1"/>
    </source>
</evidence>
<dbReference type="Pfam" id="PF00187">
    <property type="entry name" value="Chitin_bind_1"/>
    <property type="match status" value="2"/>
</dbReference>
<accession>A0A9J6A2C0</accession>
<reference evidence="6 7" key="1">
    <citation type="submission" date="2020-09" db="EMBL/GenBank/DDBJ databases">
        <title>De no assembly of potato wild relative species, Solanum commersonii.</title>
        <authorList>
            <person name="Cho K."/>
        </authorList>
    </citation>
    <scope>NUCLEOTIDE SEQUENCE [LARGE SCALE GENOMIC DNA]</scope>
    <source>
        <strain evidence="6">LZ3.2</strain>
        <tissue evidence="6">Leaf</tissue>
    </source>
</reference>
<dbReference type="EMBL" id="JACXVP010000003">
    <property type="protein sequence ID" value="KAG5618576.1"/>
    <property type="molecule type" value="Genomic_DNA"/>
</dbReference>
<feature type="disulfide bond" evidence="4">
    <location>
        <begin position="142"/>
        <end position="156"/>
    </location>
</feature>
<sequence>MCVFLTVPSFVLGHSPHIMHTSLIVQRRVTTARISLRTFTRLVEPLPSYKLAHEALEAGYSLQTFCIFTKILSTLAKSQTHPNELRLAQNLPIGYLFLISQSMKPFKALMHQLVSTHTIDDVERKGRCENQAVGRKCPNGMCCSKYGWCGTTLAHCSPKNCQSQCKIPSPPPPSPPPPPSFPQGRCGNQAAGIKCPTGLCCSKHGWCGTTSAYCAPGKCQSQCKTTLTSSFHNPMKSFYFNVV</sequence>
<dbReference type="InterPro" id="IPR036861">
    <property type="entry name" value="Endochitinase-like_sf"/>
</dbReference>
<dbReference type="GO" id="GO:0008061">
    <property type="term" value="F:chitin binding"/>
    <property type="evidence" value="ECO:0007669"/>
    <property type="project" value="UniProtKB-UniRule"/>
</dbReference>
<dbReference type="SMART" id="SM00270">
    <property type="entry name" value="ChtBD1"/>
    <property type="match status" value="2"/>
</dbReference>
<dbReference type="PROSITE" id="PS50941">
    <property type="entry name" value="CHIT_BIND_I_2"/>
    <property type="match status" value="2"/>
</dbReference>
<dbReference type="PROSITE" id="PS00026">
    <property type="entry name" value="CHIT_BIND_I_1"/>
    <property type="match status" value="1"/>
</dbReference>
<dbReference type="InterPro" id="IPR001002">
    <property type="entry name" value="Chitin-bd_1"/>
</dbReference>
<feature type="disulfide bond" evidence="4">
    <location>
        <begin position="137"/>
        <end position="149"/>
    </location>
</feature>
<dbReference type="SUPFAM" id="SSF57016">
    <property type="entry name" value="Plant lectins/antimicrobial peptides"/>
    <property type="match status" value="2"/>
</dbReference>
<keyword evidence="1 4" id="KW-0147">Chitin-binding</keyword>
<dbReference type="CDD" id="cd00035">
    <property type="entry name" value="ChtBD1"/>
    <property type="match status" value="1"/>
</dbReference>
<feature type="disulfide bond" evidence="4">
    <location>
        <begin position="186"/>
        <end position="201"/>
    </location>
</feature>
<organism evidence="6 7">
    <name type="scientific">Solanum commersonii</name>
    <name type="common">Commerson's wild potato</name>
    <name type="synonym">Commerson's nightshade</name>
    <dbReference type="NCBI Taxonomy" id="4109"/>
    <lineage>
        <taxon>Eukaryota</taxon>
        <taxon>Viridiplantae</taxon>
        <taxon>Streptophyta</taxon>
        <taxon>Embryophyta</taxon>
        <taxon>Tracheophyta</taxon>
        <taxon>Spermatophyta</taxon>
        <taxon>Magnoliopsida</taxon>
        <taxon>eudicotyledons</taxon>
        <taxon>Gunneridae</taxon>
        <taxon>Pentapetalae</taxon>
        <taxon>asterids</taxon>
        <taxon>lamiids</taxon>
        <taxon>Solanales</taxon>
        <taxon>Solanaceae</taxon>
        <taxon>Solanoideae</taxon>
        <taxon>Solaneae</taxon>
        <taxon>Solanum</taxon>
    </lineage>
</organism>
<proteinExistence type="predicted"/>
<dbReference type="AlphaFoldDB" id="A0A9J6A2C0"/>
<name>A0A9J6A2C0_SOLCO</name>
<feature type="disulfide bond" evidence="4">
    <location>
        <begin position="195"/>
        <end position="207"/>
    </location>
</feature>
<feature type="domain" description="Chitin-binding type-1" evidence="5">
    <location>
        <begin position="183"/>
        <end position="225"/>
    </location>
</feature>
<keyword evidence="3 4" id="KW-1015">Disulfide bond</keyword>
<dbReference type="PANTHER" id="PTHR47849:SF8">
    <property type="entry name" value="LECTIN"/>
    <property type="match status" value="1"/>
</dbReference>
<evidence type="ECO:0000256" key="1">
    <source>
        <dbReference type="ARBA" id="ARBA00022669"/>
    </source>
</evidence>
<gene>
    <name evidence="6" type="ORF">H5410_018400</name>
</gene>
<comment type="caution">
    <text evidence="6">The sequence shown here is derived from an EMBL/GenBank/DDBJ whole genome shotgun (WGS) entry which is preliminary data.</text>
</comment>
<evidence type="ECO:0000256" key="4">
    <source>
        <dbReference type="PROSITE-ProRule" id="PRU00261"/>
    </source>
</evidence>
<dbReference type="Proteomes" id="UP000824120">
    <property type="component" value="Chromosome 3"/>
</dbReference>
<dbReference type="InterPro" id="IPR018371">
    <property type="entry name" value="Chitin-binding_1_CS"/>
</dbReference>
<keyword evidence="7" id="KW-1185">Reference proteome</keyword>
<keyword evidence="2" id="KW-0732">Signal</keyword>
<feature type="disulfide bond" evidence="4">
    <location>
        <begin position="200"/>
        <end position="214"/>
    </location>
</feature>
<dbReference type="PANTHER" id="PTHR47849">
    <property type="entry name" value="CHITIN-BINDING LECTIN 1"/>
    <property type="match status" value="1"/>
</dbReference>
<evidence type="ECO:0000313" key="7">
    <source>
        <dbReference type="Proteomes" id="UP000824120"/>
    </source>
</evidence>
<feature type="disulfide bond" evidence="4">
    <location>
        <begin position="219"/>
        <end position="223"/>
    </location>
</feature>
<evidence type="ECO:0000256" key="3">
    <source>
        <dbReference type="ARBA" id="ARBA00023157"/>
    </source>
</evidence>
<dbReference type="OrthoDB" id="1302067at2759"/>
<feature type="disulfide bond" evidence="4">
    <location>
        <begin position="161"/>
        <end position="165"/>
    </location>
</feature>
<dbReference type="PRINTS" id="PR00451">
    <property type="entry name" value="CHITINBINDNG"/>
</dbReference>
<dbReference type="Gene3D" id="3.30.60.10">
    <property type="entry name" value="Endochitinase-like"/>
    <property type="match status" value="2"/>
</dbReference>
<feature type="domain" description="Chitin-binding type-1" evidence="5">
    <location>
        <begin position="125"/>
        <end position="167"/>
    </location>
</feature>
<dbReference type="CDD" id="cd06921">
    <property type="entry name" value="ChtBD1_GH19_hevein"/>
    <property type="match status" value="1"/>
</dbReference>
<evidence type="ECO:0000259" key="5">
    <source>
        <dbReference type="PROSITE" id="PS50941"/>
    </source>
</evidence>
<evidence type="ECO:0000256" key="2">
    <source>
        <dbReference type="ARBA" id="ARBA00022729"/>
    </source>
</evidence>
<protein>
    <recommendedName>
        <fullName evidence="5">Chitin-binding type-1 domain-containing protein</fullName>
    </recommendedName>
</protein>